<dbReference type="PROSITE" id="PS51387">
    <property type="entry name" value="FAD_PCMH"/>
    <property type="match status" value="1"/>
</dbReference>
<comment type="similarity">
    <text evidence="21">Belongs to the MurCDEF family.</text>
</comment>
<comment type="cofactor">
    <cofactor evidence="1 20">
        <name>FAD</name>
        <dbReference type="ChEBI" id="CHEBI:57692"/>
    </cofactor>
</comment>
<keyword evidence="10 20" id="KW-0274">FAD</keyword>
<keyword evidence="14 21" id="KW-0573">Peptidoglycan synthesis</keyword>
<dbReference type="GO" id="GO:0071555">
    <property type="term" value="P:cell wall organization"/>
    <property type="evidence" value="ECO:0007669"/>
    <property type="project" value="UniProtKB-KW"/>
</dbReference>
<gene>
    <name evidence="20" type="primary">murB</name>
    <name evidence="21" type="synonym">murC</name>
    <name evidence="23" type="ORF">TSACC_22738</name>
</gene>
<keyword evidence="16 21" id="KW-0131">Cell cycle</keyword>
<dbReference type="NCBIfam" id="TIGR00179">
    <property type="entry name" value="murB"/>
    <property type="match status" value="1"/>
</dbReference>
<feature type="active site" evidence="20">
    <location>
        <position position="753"/>
    </location>
</feature>
<evidence type="ECO:0000256" key="14">
    <source>
        <dbReference type="ARBA" id="ARBA00022984"/>
    </source>
</evidence>
<dbReference type="GO" id="GO:0008763">
    <property type="term" value="F:UDP-N-acetylmuramate-L-alanine ligase activity"/>
    <property type="evidence" value="ECO:0007669"/>
    <property type="project" value="UniProtKB-UniRule"/>
</dbReference>
<dbReference type="HAMAP" id="MF_00037">
    <property type="entry name" value="MurB"/>
    <property type="match status" value="1"/>
</dbReference>
<dbReference type="InterPro" id="IPR036318">
    <property type="entry name" value="FAD-bd_PCMH-like_sf"/>
</dbReference>
<keyword evidence="17 21" id="KW-0961">Cell wall biogenesis/degradation</keyword>
<dbReference type="InterPro" id="IPR013221">
    <property type="entry name" value="Mur_ligase_cen"/>
</dbReference>
<dbReference type="InterPro" id="IPR003170">
    <property type="entry name" value="MurB"/>
</dbReference>
<dbReference type="SUPFAM" id="SSF53244">
    <property type="entry name" value="MurD-like peptide ligases, peptide-binding domain"/>
    <property type="match status" value="1"/>
</dbReference>
<sequence>MNLASLTEFLTSGSRRVHLIGVAGSGMSGIAALLLALGHRVSGSDKVDTVEVERLVKKGLDFHKPHLSGEVNGVELVVYSSAIKAGNVAYDEAVQLGIPMVRRADALAAIMNSKKGVVVCGMHGKTTTSSMAAHVLRSCGLKPSHYVGAEIPILGTNARWDSEGEYFVAEGDESDGTLINYHPEHAIVLNIEPEHLDFYKDLAAIDAVYTKLVTQTRGKVIYCGDDEGATRVCASHPGAVSYGHDAKNRYRITDLVVKNFRSHFTTWRGDDKLGDVTLNIPGAHNALNALAAIALATEIGQPFDRIASALETFRGARRRFEIRHESPRNLVVDDYGHHPTEIAATIATARTGDWKRVLVMFQPHRYTRTLALKEEFGRAFGLADHVFVANVYPASEKPIPGVSGQTIVDAVLANGHPSAFHEEDITRIHQLAGAKIQDGDIILSLGAGNIHEAGARLVKDLETRDALSAVMGSGAIKLYEPLSRHTTMRVGGPAQFWVEPETEEGFADLVSYCDDHDIPFMVMGRGSNLLVRDGGIPGVVAQLSRGEFARYEVNGMEITAGVGLKLKQLTAVAQNAGIGGFEWMEGIPGNLGGSLRMNAGAMGSQTFEQVVRVRYCDTDGNIFTRTPAEMEVHYRDVPTLRQNYALSATLRGFPASSEEIAAKIAESTQKRKTSQPIAASAGCIFKNPTSIPAGKLVDELGFKNFAVGRARVSEVHGNFIVNDGGATAEEILTLIGEIKAAAARERGIELETEVQIVGVDA</sequence>
<dbReference type="InterPro" id="IPR000713">
    <property type="entry name" value="Mur_ligase_N"/>
</dbReference>
<dbReference type="InterPro" id="IPR050061">
    <property type="entry name" value="MurCDEF_pg_biosynth"/>
</dbReference>
<evidence type="ECO:0000256" key="4">
    <source>
        <dbReference type="ARBA" id="ARBA00004752"/>
    </source>
</evidence>
<dbReference type="Gene3D" id="3.40.50.720">
    <property type="entry name" value="NAD(P)-binding Rossmann-like Domain"/>
    <property type="match status" value="1"/>
</dbReference>
<evidence type="ECO:0000256" key="6">
    <source>
        <dbReference type="ARBA" id="ARBA00022598"/>
    </source>
</evidence>
<dbReference type="Pfam" id="PF01565">
    <property type="entry name" value="FAD_binding_4"/>
    <property type="match status" value="1"/>
</dbReference>
<dbReference type="EC" id="1.3.1.98" evidence="20"/>
<evidence type="ECO:0000256" key="13">
    <source>
        <dbReference type="ARBA" id="ARBA00022960"/>
    </source>
</evidence>
<evidence type="ECO:0000256" key="11">
    <source>
        <dbReference type="ARBA" id="ARBA00022840"/>
    </source>
</evidence>
<evidence type="ECO:0000256" key="5">
    <source>
        <dbReference type="ARBA" id="ARBA00022490"/>
    </source>
</evidence>
<dbReference type="Gene3D" id="3.90.78.10">
    <property type="entry name" value="UDP-N-acetylenolpyruvoylglucosamine reductase, C-terminal domain"/>
    <property type="match status" value="1"/>
</dbReference>
<dbReference type="InterPro" id="IPR004101">
    <property type="entry name" value="Mur_ligase_C"/>
</dbReference>
<dbReference type="OrthoDB" id="9804126at2"/>
<dbReference type="HAMAP" id="MF_00046">
    <property type="entry name" value="MurC"/>
    <property type="match status" value="1"/>
</dbReference>
<dbReference type="PANTHER" id="PTHR43445:SF3">
    <property type="entry name" value="UDP-N-ACETYLMURAMATE--L-ALANINE LIGASE"/>
    <property type="match status" value="1"/>
</dbReference>
<dbReference type="InterPro" id="IPR036615">
    <property type="entry name" value="Mur_ligase_C_dom_sf"/>
</dbReference>
<feature type="binding site" evidence="21">
    <location>
        <begin position="121"/>
        <end position="127"/>
    </location>
    <ligand>
        <name>ATP</name>
        <dbReference type="ChEBI" id="CHEBI:30616"/>
    </ligand>
</feature>
<keyword evidence="13 21" id="KW-0133">Cell shape</keyword>
<name>A0A146GAN4_TERSA</name>
<dbReference type="InParanoid" id="A0A146GAN4"/>
<dbReference type="Gene3D" id="3.30.465.10">
    <property type="match status" value="1"/>
</dbReference>
<dbReference type="SUPFAM" id="SSF56176">
    <property type="entry name" value="FAD-binding/transporter-associated domain-like"/>
    <property type="match status" value="1"/>
</dbReference>
<evidence type="ECO:0000313" key="24">
    <source>
        <dbReference type="Proteomes" id="UP000076023"/>
    </source>
</evidence>
<protein>
    <recommendedName>
        <fullName evidence="20 21">Multifunctional fusion protein</fullName>
    </recommendedName>
    <domain>
        <recommendedName>
            <fullName evidence="20">UDP-N-acetylenolpyruvoylglucosamine reductase</fullName>
            <ecNumber evidence="20">1.3.1.98</ecNumber>
        </recommendedName>
        <alternativeName>
            <fullName evidence="20">UDP-N-acetylmuramate dehydrogenase</fullName>
        </alternativeName>
    </domain>
    <domain>
        <recommendedName>
            <fullName evidence="21">UDP-N-acetylmuramate--L-alanine ligase</fullName>
            <ecNumber evidence="21">6.3.2.8</ecNumber>
        </recommendedName>
        <alternativeName>
            <fullName evidence="21">UDP-N-acetylmuramoyl-L-alanine synthetase</fullName>
        </alternativeName>
    </domain>
</protein>
<dbReference type="InterPro" id="IPR036565">
    <property type="entry name" value="Mur-like_cat_sf"/>
</dbReference>
<dbReference type="Gene3D" id="3.30.43.10">
    <property type="entry name" value="Uridine Diphospho-n-acetylenolpyruvylglucosamine Reductase, domain 2"/>
    <property type="match status" value="1"/>
</dbReference>
<dbReference type="InterPro" id="IPR016167">
    <property type="entry name" value="FAD-bd_PCMH_sub1"/>
</dbReference>
<feature type="domain" description="FAD-binding PCMH-type" evidence="22">
    <location>
        <begin position="490"/>
        <end position="655"/>
    </location>
</feature>
<evidence type="ECO:0000256" key="3">
    <source>
        <dbReference type="ARBA" id="ARBA00004496"/>
    </source>
</evidence>
<dbReference type="Pfam" id="PF02873">
    <property type="entry name" value="MurB_C"/>
    <property type="match status" value="1"/>
</dbReference>
<dbReference type="SUPFAM" id="SSF51984">
    <property type="entry name" value="MurCD N-terminal domain"/>
    <property type="match status" value="1"/>
</dbReference>
<comment type="catalytic activity">
    <reaction evidence="18 21">
        <text>UDP-N-acetyl-alpha-D-muramate + L-alanine + ATP = UDP-N-acetyl-alpha-D-muramoyl-L-alanine + ADP + phosphate + H(+)</text>
        <dbReference type="Rhea" id="RHEA:23372"/>
        <dbReference type="ChEBI" id="CHEBI:15378"/>
        <dbReference type="ChEBI" id="CHEBI:30616"/>
        <dbReference type="ChEBI" id="CHEBI:43474"/>
        <dbReference type="ChEBI" id="CHEBI:57972"/>
        <dbReference type="ChEBI" id="CHEBI:70757"/>
        <dbReference type="ChEBI" id="CHEBI:83898"/>
        <dbReference type="ChEBI" id="CHEBI:456216"/>
        <dbReference type="EC" id="6.3.2.8"/>
    </reaction>
</comment>
<keyword evidence="15 20" id="KW-0560">Oxidoreductase</keyword>
<evidence type="ECO:0000256" key="9">
    <source>
        <dbReference type="ARBA" id="ARBA00022741"/>
    </source>
</evidence>
<organism evidence="23 24">
    <name type="scientific">Terrimicrobium sacchariphilum</name>
    <dbReference type="NCBI Taxonomy" id="690879"/>
    <lineage>
        <taxon>Bacteria</taxon>
        <taxon>Pseudomonadati</taxon>
        <taxon>Verrucomicrobiota</taxon>
        <taxon>Terrimicrobiia</taxon>
        <taxon>Terrimicrobiales</taxon>
        <taxon>Terrimicrobiaceae</taxon>
        <taxon>Terrimicrobium</taxon>
    </lineage>
</organism>
<dbReference type="SUPFAM" id="SSF53623">
    <property type="entry name" value="MurD-like peptide ligases, catalytic domain"/>
    <property type="match status" value="1"/>
</dbReference>
<comment type="function">
    <text evidence="2 21">Cell wall formation.</text>
</comment>
<dbReference type="GO" id="GO:0009252">
    <property type="term" value="P:peptidoglycan biosynthetic process"/>
    <property type="evidence" value="ECO:0007669"/>
    <property type="project" value="UniProtKB-UniRule"/>
</dbReference>
<dbReference type="EMBL" id="BDCO01000002">
    <property type="protein sequence ID" value="GAT34313.1"/>
    <property type="molecule type" value="Genomic_DNA"/>
</dbReference>
<keyword evidence="5 21" id="KW-0963">Cytoplasm</keyword>
<keyword evidence="12 20" id="KW-0521">NADP</keyword>
<dbReference type="FunCoup" id="A0A146GAN4">
    <property type="interactions" value="302"/>
</dbReference>
<comment type="similarity">
    <text evidence="20">Belongs to the MurB family.</text>
</comment>
<dbReference type="InterPro" id="IPR036635">
    <property type="entry name" value="MurB_C_sf"/>
</dbReference>
<evidence type="ECO:0000256" key="12">
    <source>
        <dbReference type="ARBA" id="ARBA00022857"/>
    </source>
</evidence>
<dbReference type="Pfam" id="PF02875">
    <property type="entry name" value="Mur_ligase_C"/>
    <property type="match status" value="1"/>
</dbReference>
<proteinExistence type="inferred from homology"/>
<accession>A0A146GAN4</accession>
<keyword evidence="7 21" id="KW-0132">Cell division</keyword>
<evidence type="ECO:0000256" key="7">
    <source>
        <dbReference type="ARBA" id="ARBA00022618"/>
    </source>
</evidence>
<dbReference type="GO" id="GO:0051301">
    <property type="term" value="P:cell division"/>
    <property type="evidence" value="ECO:0007669"/>
    <property type="project" value="UniProtKB-KW"/>
</dbReference>
<evidence type="ECO:0000256" key="15">
    <source>
        <dbReference type="ARBA" id="ARBA00023002"/>
    </source>
</evidence>
<dbReference type="Proteomes" id="UP000076023">
    <property type="component" value="Unassembled WGS sequence"/>
</dbReference>
<evidence type="ECO:0000256" key="10">
    <source>
        <dbReference type="ARBA" id="ARBA00022827"/>
    </source>
</evidence>
<dbReference type="AlphaFoldDB" id="A0A146GAN4"/>
<keyword evidence="8 20" id="KW-0285">Flavoprotein</keyword>
<dbReference type="GO" id="GO:0008360">
    <property type="term" value="P:regulation of cell shape"/>
    <property type="evidence" value="ECO:0007669"/>
    <property type="project" value="UniProtKB-KW"/>
</dbReference>
<evidence type="ECO:0000256" key="1">
    <source>
        <dbReference type="ARBA" id="ARBA00001974"/>
    </source>
</evidence>
<evidence type="ECO:0000256" key="2">
    <source>
        <dbReference type="ARBA" id="ARBA00003921"/>
    </source>
</evidence>
<keyword evidence="9 21" id="KW-0547">Nucleotide-binding</keyword>
<dbReference type="SUPFAM" id="SSF56194">
    <property type="entry name" value="Uridine diphospho-N-Acetylenolpyruvylglucosamine reductase, MurB, C-terminal domain"/>
    <property type="match status" value="1"/>
</dbReference>
<comment type="caution">
    <text evidence="23">The sequence shown here is derived from an EMBL/GenBank/DDBJ whole genome shotgun (WGS) entry which is preliminary data.</text>
</comment>
<evidence type="ECO:0000313" key="23">
    <source>
        <dbReference type="EMBL" id="GAT34313.1"/>
    </source>
</evidence>
<keyword evidence="24" id="KW-1185">Reference proteome</keyword>
<evidence type="ECO:0000256" key="19">
    <source>
        <dbReference type="ARBA" id="ARBA00048914"/>
    </source>
</evidence>
<dbReference type="Gene3D" id="3.90.190.20">
    <property type="entry name" value="Mur ligase, C-terminal domain"/>
    <property type="match status" value="1"/>
</dbReference>
<dbReference type="PANTHER" id="PTHR43445">
    <property type="entry name" value="UDP-N-ACETYLMURAMATE--L-ALANINE LIGASE-RELATED"/>
    <property type="match status" value="1"/>
</dbReference>
<evidence type="ECO:0000256" key="8">
    <source>
        <dbReference type="ARBA" id="ARBA00022630"/>
    </source>
</evidence>
<evidence type="ECO:0000256" key="16">
    <source>
        <dbReference type="ARBA" id="ARBA00023306"/>
    </source>
</evidence>
<dbReference type="NCBIfam" id="NF010480">
    <property type="entry name" value="PRK13905.1"/>
    <property type="match status" value="1"/>
</dbReference>
<dbReference type="InterPro" id="IPR005758">
    <property type="entry name" value="UDP-N-AcMur_Ala_ligase_MurC"/>
</dbReference>
<dbReference type="STRING" id="690879.TSACC_22738"/>
<reference evidence="24" key="1">
    <citation type="journal article" date="2017" name="Genome Announc.">
        <title>Draft Genome Sequence of Terrimicrobium sacchariphilum NM-5T, a Facultative Anaerobic Soil Bacterium of the Class Spartobacteria.</title>
        <authorList>
            <person name="Qiu Y.L."/>
            <person name="Tourlousse D.M."/>
            <person name="Matsuura N."/>
            <person name="Ohashi A."/>
            <person name="Sekiguchi Y."/>
        </authorList>
    </citation>
    <scope>NUCLEOTIDE SEQUENCE [LARGE SCALE GENOMIC DNA]</scope>
    <source>
        <strain evidence="24">NM-5</strain>
    </source>
</reference>
<dbReference type="GO" id="GO:0005737">
    <property type="term" value="C:cytoplasm"/>
    <property type="evidence" value="ECO:0007669"/>
    <property type="project" value="UniProtKB-SubCell"/>
</dbReference>
<dbReference type="Pfam" id="PF01225">
    <property type="entry name" value="Mur_ligase"/>
    <property type="match status" value="1"/>
</dbReference>
<evidence type="ECO:0000256" key="17">
    <source>
        <dbReference type="ARBA" id="ARBA00023316"/>
    </source>
</evidence>
<dbReference type="GO" id="GO:0005524">
    <property type="term" value="F:ATP binding"/>
    <property type="evidence" value="ECO:0007669"/>
    <property type="project" value="UniProtKB-UniRule"/>
</dbReference>
<dbReference type="InterPro" id="IPR016166">
    <property type="entry name" value="FAD-bd_PCMH"/>
</dbReference>
<keyword evidence="11 21" id="KW-0067">ATP-binding</keyword>
<feature type="active site" evidence="20">
    <location>
        <position position="635"/>
    </location>
</feature>
<dbReference type="NCBIfam" id="TIGR01082">
    <property type="entry name" value="murC"/>
    <property type="match status" value="1"/>
</dbReference>
<dbReference type="InterPro" id="IPR016169">
    <property type="entry name" value="FAD-bd_PCMH_sub2"/>
</dbReference>
<dbReference type="UniPathway" id="UPA00219"/>
<dbReference type="RefSeq" id="WP_075079951.1">
    <property type="nucleotide sequence ID" value="NZ_BDCO01000002.1"/>
</dbReference>
<evidence type="ECO:0000256" key="18">
    <source>
        <dbReference type="ARBA" id="ARBA00047833"/>
    </source>
</evidence>
<comment type="pathway">
    <text evidence="4 21">Cell wall biogenesis; peptidoglycan biosynthesis.</text>
</comment>
<dbReference type="InterPro" id="IPR011601">
    <property type="entry name" value="MurB_C"/>
</dbReference>
<comment type="subcellular location">
    <subcellularLocation>
        <location evidence="3 21">Cytoplasm</location>
    </subcellularLocation>
</comment>
<keyword evidence="6 21" id="KW-0436">Ligase</keyword>
<dbReference type="InterPro" id="IPR006094">
    <property type="entry name" value="Oxid_FAD_bind_N"/>
</dbReference>
<evidence type="ECO:0000259" key="22">
    <source>
        <dbReference type="PROSITE" id="PS51387"/>
    </source>
</evidence>
<evidence type="ECO:0000256" key="21">
    <source>
        <dbReference type="HAMAP-Rule" id="MF_00046"/>
    </source>
</evidence>
<comment type="catalytic activity">
    <reaction evidence="19 20">
        <text>UDP-N-acetyl-alpha-D-muramate + NADP(+) = UDP-N-acetyl-3-O-(1-carboxyvinyl)-alpha-D-glucosamine + NADPH + H(+)</text>
        <dbReference type="Rhea" id="RHEA:12248"/>
        <dbReference type="ChEBI" id="CHEBI:15378"/>
        <dbReference type="ChEBI" id="CHEBI:57783"/>
        <dbReference type="ChEBI" id="CHEBI:58349"/>
        <dbReference type="ChEBI" id="CHEBI:68483"/>
        <dbReference type="ChEBI" id="CHEBI:70757"/>
        <dbReference type="EC" id="1.3.1.98"/>
    </reaction>
</comment>
<dbReference type="GO" id="GO:0008762">
    <property type="term" value="F:UDP-N-acetylmuramate dehydrogenase activity"/>
    <property type="evidence" value="ECO:0007669"/>
    <property type="project" value="UniProtKB-UniRule"/>
</dbReference>
<dbReference type="Gene3D" id="3.40.1190.10">
    <property type="entry name" value="Mur-like, catalytic domain"/>
    <property type="match status" value="1"/>
</dbReference>
<feature type="active site" description="Proton donor" evidence="20">
    <location>
        <position position="683"/>
    </location>
</feature>
<evidence type="ECO:0000256" key="20">
    <source>
        <dbReference type="HAMAP-Rule" id="MF_00037"/>
    </source>
</evidence>
<dbReference type="Pfam" id="PF08245">
    <property type="entry name" value="Mur_ligase_M"/>
    <property type="match status" value="1"/>
</dbReference>
<dbReference type="EC" id="6.3.2.8" evidence="21"/>
<dbReference type="GO" id="GO:0071949">
    <property type="term" value="F:FAD binding"/>
    <property type="evidence" value="ECO:0007669"/>
    <property type="project" value="InterPro"/>
</dbReference>